<dbReference type="InterPro" id="IPR011044">
    <property type="entry name" value="Quino_amine_DH_bsu"/>
</dbReference>
<keyword evidence="3" id="KW-1185">Reference proteome</keyword>
<dbReference type="AlphaFoldDB" id="A0A1M4YJN4"/>
<dbReference type="InterPro" id="IPR015943">
    <property type="entry name" value="WD40/YVTN_repeat-like_dom_sf"/>
</dbReference>
<dbReference type="RefSeq" id="WP_200796701.1">
    <property type="nucleotide sequence ID" value="NZ_FQUZ01000012.1"/>
</dbReference>
<dbReference type="STRING" id="1122156.SAMN02745117_01250"/>
<evidence type="ECO:0000313" key="3">
    <source>
        <dbReference type="Proteomes" id="UP000184327"/>
    </source>
</evidence>
<evidence type="ECO:0008006" key="4">
    <source>
        <dbReference type="Google" id="ProtNLM"/>
    </source>
</evidence>
<evidence type="ECO:0000256" key="1">
    <source>
        <dbReference type="SAM" id="SignalP"/>
    </source>
</evidence>
<dbReference type="Gene3D" id="2.130.10.10">
    <property type="entry name" value="YVTN repeat-like/Quinoprotein amine dehydrogenase"/>
    <property type="match status" value="1"/>
</dbReference>
<keyword evidence="1" id="KW-0732">Signal</keyword>
<dbReference type="EMBL" id="FQUZ01000012">
    <property type="protein sequence ID" value="SHF05897.1"/>
    <property type="molecule type" value="Genomic_DNA"/>
</dbReference>
<evidence type="ECO:0000313" key="2">
    <source>
        <dbReference type="EMBL" id="SHF05897.1"/>
    </source>
</evidence>
<reference evidence="2 3" key="1">
    <citation type="submission" date="2016-11" db="EMBL/GenBank/DDBJ databases">
        <authorList>
            <person name="Jaros S."/>
            <person name="Januszkiewicz K."/>
            <person name="Wedrychowicz H."/>
        </authorList>
    </citation>
    <scope>NUCLEOTIDE SEQUENCE [LARGE SCALE GENOMIC DNA]</scope>
    <source>
        <strain evidence="2 3">DSM 16112</strain>
    </source>
</reference>
<proteinExistence type="predicted"/>
<accession>A0A1M4YJN4</accession>
<name>A0A1M4YJN4_9BURK</name>
<feature type="chain" id="PRO_5012951384" description="DNA-binding beta-propeller fold protein YncE" evidence="1">
    <location>
        <begin position="26"/>
        <end position="430"/>
    </location>
</feature>
<gene>
    <name evidence="2" type="ORF">SAMN02745117_01250</name>
</gene>
<dbReference type="Proteomes" id="UP000184327">
    <property type="component" value="Unassembled WGS sequence"/>
</dbReference>
<dbReference type="SUPFAM" id="SSF50969">
    <property type="entry name" value="YVTN repeat-like/Quinoprotein amine dehydrogenase"/>
    <property type="match status" value="1"/>
</dbReference>
<protein>
    <recommendedName>
        <fullName evidence="4">DNA-binding beta-propeller fold protein YncE</fullName>
    </recommendedName>
</protein>
<sequence length="430" mass="46288">MHALFQPSRLTRVSLASLMVLALTACGGSSSDEEVIETPEEEHEHSHIDSRGRLVIAESGATAVHVFDLDSQSVAQTFAADHAPSAIYSSPNHRYALLFQRNENQVQFVDGGLWQEDHGDHLHDYQAAPQLLGTRWSGARPTHYESHDGYGAIFYDGSTDGTTASSVSLLSDNAIAAGTPVATLSLPLAMHGTAEPRGEYLLTTYRAPDASGPSQVELYKRDGAGFNFVQRFETTCPGLHGSYSNANYIAFGCTDGVLVVHQQGDSFSARKLANPADLGATARIGTIVGHEDLNSFVGIASPGHLFAIDPVAGEIKRIQWAEGRTRRAHAIDADGDHLLVLDDQGKLHILKTADWSKRATLDAVANMPTAAPFPALTASHAEDQVFLSDVTGKQISVIDVETASIKLKYPLNFTPGSLTWLGLPEYEHSH</sequence>
<organism evidence="2 3">
    <name type="scientific">Lampropedia hyalina DSM 16112</name>
    <dbReference type="NCBI Taxonomy" id="1122156"/>
    <lineage>
        <taxon>Bacteria</taxon>
        <taxon>Pseudomonadati</taxon>
        <taxon>Pseudomonadota</taxon>
        <taxon>Betaproteobacteria</taxon>
        <taxon>Burkholderiales</taxon>
        <taxon>Comamonadaceae</taxon>
        <taxon>Lampropedia</taxon>
    </lineage>
</organism>
<feature type="signal peptide" evidence="1">
    <location>
        <begin position="1"/>
        <end position="25"/>
    </location>
</feature>